<dbReference type="GO" id="GO:0098609">
    <property type="term" value="P:cell-cell adhesion"/>
    <property type="evidence" value="ECO:0000318"/>
    <property type="project" value="GO_Central"/>
</dbReference>
<accession>A0A9J7HGZ7</accession>
<dbReference type="GeneID" id="118404320"/>
<feature type="domain" description="Ig-like" evidence="7">
    <location>
        <begin position="245"/>
        <end position="339"/>
    </location>
</feature>
<dbReference type="GO" id="GO:0050839">
    <property type="term" value="F:cell adhesion molecule binding"/>
    <property type="evidence" value="ECO:0000318"/>
    <property type="project" value="GO_Central"/>
</dbReference>
<keyword evidence="8" id="KW-1185">Reference proteome</keyword>
<dbReference type="SMART" id="SM00408">
    <property type="entry name" value="IGc2"/>
    <property type="match status" value="2"/>
</dbReference>
<keyword evidence="5" id="KW-0393">Immunoglobulin domain</keyword>
<dbReference type="InterPro" id="IPR003599">
    <property type="entry name" value="Ig_sub"/>
</dbReference>
<gene>
    <name evidence="9" type="primary">LOC118404320</name>
</gene>
<keyword evidence="3" id="KW-1015">Disulfide bond</keyword>
<evidence type="ECO:0000256" key="2">
    <source>
        <dbReference type="ARBA" id="ARBA00023136"/>
    </source>
</evidence>
<feature type="domain" description="Ig-like" evidence="7">
    <location>
        <begin position="141"/>
        <end position="233"/>
    </location>
</feature>
<name>A0A9J7HGZ7_BRAFL</name>
<evidence type="ECO:0000256" key="1">
    <source>
        <dbReference type="ARBA" id="ARBA00004479"/>
    </source>
</evidence>
<keyword evidence="2" id="KW-0472">Membrane</keyword>
<sequence length="346" mass="37901">MAVTERVVMVLVLVWGTQMQYGVAVTTKRLVVQEGQSVEFPCDLRYYTGRDFYWVRVRPDVTVILKRTADSPLDEFILRNQYRNRTDIRLKGPNGTTLQMVVRREDEATNGVYIECQQPQSLQEDKRKTRYELVVTLPPDPRAPTITGYNGEFLESGSSLTLTCVSTGGKPPSDLTWWRDGRQLTASHSHTTDSTGQGNATSILDIPALQPADNGGAYQCRASQLALSQVEISQVTLRMAFLEDTTITGYTAETAVDSGTTLTLTCTSGSSNPAATITWSRDGGSAFTGTNNREQAGNYGGMVTSQDLAISLQPQHNGAQYTCRATNSELSVHRESSVGPLNVRGK</sequence>
<protein>
    <submittedName>
        <fullName evidence="9">Nephrin-like</fullName>
    </submittedName>
</protein>
<comment type="subcellular location">
    <subcellularLocation>
        <location evidence="1">Membrane</location>
        <topology evidence="1">Single-pass type I membrane protein</topology>
    </subcellularLocation>
</comment>
<feature type="chain" id="PRO_5039912925" evidence="6">
    <location>
        <begin position="25"/>
        <end position="346"/>
    </location>
</feature>
<dbReference type="RefSeq" id="XP_035659281.1">
    <property type="nucleotide sequence ID" value="XM_035803388.1"/>
</dbReference>
<dbReference type="InterPro" id="IPR051275">
    <property type="entry name" value="Cell_adhesion_signaling"/>
</dbReference>
<evidence type="ECO:0000256" key="4">
    <source>
        <dbReference type="ARBA" id="ARBA00023180"/>
    </source>
</evidence>
<dbReference type="GO" id="GO:0005886">
    <property type="term" value="C:plasma membrane"/>
    <property type="evidence" value="ECO:0000318"/>
    <property type="project" value="GO_Central"/>
</dbReference>
<reference evidence="9" key="2">
    <citation type="submission" date="2025-08" db="UniProtKB">
        <authorList>
            <consortium name="RefSeq"/>
        </authorList>
    </citation>
    <scope>IDENTIFICATION</scope>
    <source>
        <strain evidence="9">S238N-H82</strain>
        <tissue evidence="9">Testes</tissue>
    </source>
</reference>
<evidence type="ECO:0000256" key="5">
    <source>
        <dbReference type="ARBA" id="ARBA00023319"/>
    </source>
</evidence>
<dbReference type="Pfam" id="PF13927">
    <property type="entry name" value="Ig_3"/>
    <property type="match status" value="1"/>
</dbReference>
<dbReference type="KEGG" id="bfo:118404320"/>
<dbReference type="Pfam" id="PF08205">
    <property type="entry name" value="C2-set_2"/>
    <property type="match status" value="1"/>
</dbReference>
<dbReference type="PANTHER" id="PTHR11640:SF164">
    <property type="entry name" value="MAM DOMAIN-CONTAINING GLYCOSYLPHOSPHATIDYLINOSITOL ANCHOR PROTEIN 1"/>
    <property type="match status" value="1"/>
</dbReference>
<keyword evidence="4" id="KW-0325">Glycoprotein</keyword>
<dbReference type="SMART" id="SM00409">
    <property type="entry name" value="IG"/>
    <property type="match status" value="3"/>
</dbReference>
<dbReference type="AlphaFoldDB" id="A0A9J7HGZ7"/>
<dbReference type="Gene3D" id="2.60.40.10">
    <property type="entry name" value="Immunoglobulins"/>
    <property type="match status" value="3"/>
</dbReference>
<dbReference type="SUPFAM" id="SSF48726">
    <property type="entry name" value="Immunoglobulin"/>
    <property type="match status" value="3"/>
</dbReference>
<dbReference type="InterPro" id="IPR013162">
    <property type="entry name" value="CD80_C2-set"/>
</dbReference>
<dbReference type="InterPro" id="IPR007110">
    <property type="entry name" value="Ig-like_dom"/>
</dbReference>
<dbReference type="Proteomes" id="UP000001554">
    <property type="component" value="Chromosome 17"/>
</dbReference>
<evidence type="ECO:0000313" key="8">
    <source>
        <dbReference type="Proteomes" id="UP000001554"/>
    </source>
</evidence>
<dbReference type="PANTHER" id="PTHR11640">
    <property type="entry name" value="NEPHRIN"/>
    <property type="match status" value="1"/>
</dbReference>
<evidence type="ECO:0000256" key="3">
    <source>
        <dbReference type="ARBA" id="ARBA00023157"/>
    </source>
</evidence>
<dbReference type="InterPro" id="IPR003598">
    <property type="entry name" value="Ig_sub2"/>
</dbReference>
<proteinExistence type="predicted"/>
<keyword evidence="6" id="KW-0732">Signal</keyword>
<evidence type="ECO:0000259" key="7">
    <source>
        <dbReference type="PROSITE" id="PS50835"/>
    </source>
</evidence>
<organism evidence="8 9">
    <name type="scientific">Branchiostoma floridae</name>
    <name type="common">Florida lancelet</name>
    <name type="synonym">Amphioxus</name>
    <dbReference type="NCBI Taxonomy" id="7739"/>
    <lineage>
        <taxon>Eukaryota</taxon>
        <taxon>Metazoa</taxon>
        <taxon>Chordata</taxon>
        <taxon>Cephalochordata</taxon>
        <taxon>Leptocardii</taxon>
        <taxon>Amphioxiformes</taxon>
        <taxon>Branchiostomatidae</taxon>
        <taxon>Branchiostoma</taxon>
    </lineage>
</organism>
<feature type="signal peptide" evidence="6">
    <location>
        <begin position="1"/>
        <end position="24"/>
    </location>
</feature>
<reference evidence="8" key="1">
    <citation type="journal article" date="2020" name="Nat. Ecol. Evol.">
        <title>Deeply conserved synteny resolves early events in vertebrate evolution.</title>
        <authorList>
            <person name="Simakov O."/>
            <person name="Marletaz F."/>
            <person name="Yue J.X."/>
            <person name="O'Connell B."/>
            <person name="Jenkins J."/>
            <person name="Brandt A."/>
            <person name="Calef R."/>
            <person name="Tung C.H."/>
            <person name="Huang T.K."/>
            <person name="Schmutz J."/>
            <person name="Satoh N."/>
            <person name="Yu J.K."/>
            <person name="Putnam N.H."/>
            <person name="Green R.E."/>
            <person name="Rokhsar D.S."/>
        </authorList>
    </citation>
    <scope>NUCLEOTIDE SEQUENCE [LARGE SCALE GENOMIC DNA]</scope>
    <source>
        <strain evidence="8">S238N-H82</strain>
    </source>
</reference>
<dbReference type="PROSITE" id="PS50835">
    <property type="entry name" value="IG_LIKE"/>
    <property type="match status" value="2"/>
</dbReference>
<evidence type="ECO:0000313" key="9">
    <source>
        <dbReference type="RefSeq" id="XP_035659281.1"/>
    </source>
</evidence>
<evidence type="ECO:0000256" key="6">
    <source>
        <dbReference type="SAM" id="SignalP"/>
    </source>
</evidence>
<dbReference type="OrthoDB" id="6426468at2759"/>
<dbReference type="InterPro" id="IPR013783">
    <property type="entry name" value="Ig-like_fold"/>
</dbReference>
<dbReference type="InterPro" id="IPR036179">
    <property type="entry name" value="Ig-like_dom_sf"/>
</dbReference>
<dbReference type="GO" id="GO:0005911">
    <property type="term" value="C:cell-cell junction"/>
    <property type="evidence" value="ECO:0000318"/>
    <property type="project" value="GO_Central"/>
</dbReference>